<dbReference type="SUPFAM" id="SSF55486">
    <property type="entry name" value="Metalloproteases ('zincins'), catalytic domain"/>
    <property type="match status" value="1"/>
</dbReference>
<feature type="transmembrane region" description="Helical" evidence="1">
    <location>
        <begin position="523"/>
        <end position="541"/>
    </location>
</feature>
<dbReference type="Gene3D" id="1.10.390.10">
    <property type="entry name" value="Neutral Protease Domain 2"/>
    <property type="match status" value="1"/>
</dbReference>
<protein>
    <submittedName>
        <fullName evidence="3">ABC-2 type transport system permease protein</fullName>
    </submittedName>
</protein>
<feature type="transmembrane region" description="Helical" evidence="1">
    <location>
        <begin position="322"/>
        <end position="340"/>
    </location>
</feature>
<keyword evidence="4" id="KW-1185">Reference proteome</keyword>
<name>A0ABM9P7A1_9FLAO</name>
<dbReference type="InterPro" id="IPR014782">
    <property type="entry name" value="Peptidase_M1_dom"/>
</dbReference>
<evidence type="ECO:0000256" key="1">
    <source>
        <dbReference type="SAM" id="Phobius"/>
    </source>
</evidence>
<feature type="transmembrane region" description="Helical" evidence="1">
    <location>
        <begin position="99"/>
        <end position="121"/>
    </location>
</feature>
<dbReference type="InterPro" id="IPR027268">
    <property type="entry name" value="Peptidase_M4/M1_CTD_sf"/>
</dbReference>
<feature type="transmembrane region" description="Helical" evidence="1">
    <location>
        <begin position="238"/>
        <end position="260"/>
    </location>
</feature>
<feature type="transmembrane region" description="Helical" evidence="1">
    <location>
        <begin position="53"/>
        <end position="78"/>
    </location>
</feature>
<organism evidence="3 4">
    <name type="scientific">Tenacibaculum polynesiense</name>
    <dbReference type="NCBI Taxonomy" id="3137857"/>
    <lineage>
        <taxon>Bacteria</taxon>
        <taxon>Pseudomonadati</taxon>
        <taxon>Bacteroidota</taxon>
        <taxon>Flavobacteriia</taxon>
        <taxon>Flavobacteriales</taxon>
        <taxon>Flavobacteriaceae</taxon>
        <taxon>Tenacibaculum</taxon>
    </lineage>
</organism>
<reference evidence="3 4" key="1">
    <citation type="submission" date="2024-05" db="EMBL/GenBank/DDBJ databases">
        <authorList>
            <person name="Duchaud E."/>
        </authorList>
    </citation>
    <scope>NUCLEOTIDE SEQUENCE [LARGE SCALE GENOMIC DNA]</scope>
    <source>
        <strain evidence="3">Ena-SAMPLE-TAB-13-05-2024-13:56:06:370-140308</strain>
    </source>
</reference>
<keyword evidence="1" id="KW-0472">Membrane</keyword>
<keyword evidence="1" id="KW-1133">Transmembrane helix</keyword>
<feature type="transmembrane region" description="Helical" evidence="1">
    <location>
        <begin position="562"/>
        <end position="583"/>
    </location>
</feature>
<dbReference type="RefSeq" id="WP_348714275.1">
    <property type="nucleotide sequence ID" value="NZ_CAXJIO010000006.1"/>
</dbReference>
<sequence length="1196" mass="139532">MWYEVFKFELEYRLKRPDTYIFFIFLWVFSTIGIDFVFSGVDLGQVKKNAPILIAKTMGVICGISMFISSMIMGVTVLRDFEYDIASLLYSNPITKRDYLVGRFLGAFVILLFVFSGVLLGMCVGEFLPWHKPEEMLPFNFMAYLQAFIFIGLPIVFLGSALFFVTGALSKKLIVVYTQGLVFFVLFVLINSIENSSIQALLDPFSLNTLNEDTKFWSAIQKNTQLVSISGFLLYNKLLWMSIAAVILGIGYYKFSFSIIQTKTRKQKRKQLNYETEQNKTYEDIKILKATKEYGMLAWCIQLVEHTLFHFKAIIKETSFKAIAICGMIIILVNSVSLGTSYGVDSYPTTYLIVEELREMALYFFLIILLFYSAELFWKERSVHLNLIYDALPISNFLNLVSKYLSLLLIYALLMFVLIGTGVLFQTWNGYYNFELEVYCYGFFLELFPFLALYTFISFFLQAIINNKYVGIIAMVFFFAISLVLEFFGYTHSLYKFGGNPIGAYSDMNGYGHFLKPYLWVKLYWTLLGVLLLVFSSIISVRGTETSLLKRWKIRGQQFSNSFRKFTLAIALGVIFVGSYIFYNTNILNEYWTNDHELEFRAGYENALKKYEYLPQPKITDVYLNIDLYPEKRSYEASGYYVITNLHSESIKEVHVQKRIDSQVKLEEVVFNVETIKNNTYAEYDYTIYQLSKPLEPGESIKMYFKQLFAPKGFEEGGSTTEILHNGTFFNNKVLPTFGYNNKYELRHIDDRKKFNLANRVYKKNIDNPNELVNARTGSDSKGVRLDITLNTSANQSTIVPGNLIRRWEENNRNYFHYRTEKPIINFYGIVSAEYEVLKDTWQAKEEEDNVDLEIYYHKGHEYNLARMMEGMKHSLSYFTVHFGAYQYQQMRIMEFPRYRKFAQSFPNTIPFSEALGFILDINDEKDVDMAFYVTAHEMAHQWWGLQIEAANVKGQSMILETLAQYSAIMVFEKRYGKGKTRQFLKLCSENYFNGKLQDKNMEVPLVLVENQDYLYYDKGALAMYALQDYIGEDKVNLALRNFINDWKSFNNPIKPERYATSKDLIGYFRTVTPDEFQQVITDLFETTTTYTTRISEASLEELSDSSYKVELLIEMQKSHINELGNKELVPLNDWIDVEINDEEGKTNYFKQHKISQEETMFEIFLDKKPSVISIDPMYKLIEKNKTDNVWNLNRE</sequence>
<feature type="transmembrane region" description="Helical" evidence="1">
    <location>
        <begin position="141"/>
        <end position="166"/>
    </location>
</feature>
<evidence type="ECO:0000313" key="4">
    <source>
        <dbReference type="Proteomes" id="UP001497527"/>
    </source>
</evidence>
<gene>
    <name evidence="3" type="ORF">T190423A01A_150009</name>
</gene>
<feature type="transmembrane region" description="Helical" evidence="1">
    <location>
        <begin position="469"/>
        <end position="490"/>
    </location>
</feature>
<feature type="domain" description="Peptidase M1 membrane alanine aminopeptidase" evidence="2">
    <location>
        <begin position="869"/>
        <end position="1050"/>
    </location>
</feature>
<feature type="transmembrane region" description="Helical" evidence="1">
    <location>
        <begin position="360"/>
        <end position="378"/>
    </location>
</feature>
<feature type="transmembrane region" description="Helical" evidence="1">
    <location>
        <begin position="438"/>
        <end position="457"/>
    </location>
</feature>
<feature type="transmembrane region" description="Helical" evidence="1">
    <location>
        <begin position="20"/>
        <end position="41"/>
    </location>
</feature>
<dbReference type="EMBL" id="CAXJIO010000006">
    <property type="protein sequence ID" value="CAL2101422.1"/>
    <property type="molecule type" value="Genomic_DNA"/>
</dbReference>
<feature type="transmembrane region" description="Helical" evidence="1">
    <location>
        <begin position="173"/>
        <end position="193"/>
    </location>
</feature>
<evidence type="ECO:0000259" key="2">
    <source>
        <dbReference type="Pfam" id="PF01433"/>
    </source>
</evidence>
<proteinExistence type="predicted"/>
<keyword evidence="1" id="KW-0812">Transmembrane</keyword>
<feature type="transmembrane region" description="Helical" evidence="1">
    <location>
        <begin position="404"/>
        <end position="426"/>
    </location>
</feature>
<dbReference type="Proteomes" id="UP001497527">
    <property type="component" value="Unassembled WGS sequence"/>
</dbReference>
<comment type="caution">
    <text evidence="3">The sequence shown here is derived from an EMBL/GenBank/DDBJ whole genome shotgun (WGS) entry which is preliminary data.</text>
</comment>
<evidence type="ECO:0000313" key="3">
    <source>
        <dbReference type="EMBL" id="CAL2101422.1"/>
    </source>
</evidence>
<dbReference type="Pfam" id="PF01433">
    <property type="entry name" value="Peptidase_M1"/>
    <property type="match status" value="1"/>
</dbReference>
<accession>A0ABM9P7A1</accession>